<comment type="similarity">
    <text evidence="5">Belongs to the MIP/aquaporin (TC 1.A.8) family.</text>
</comment>
<evidence type="ECO:0000256" key="6">
    <source>
        <dbReference type="SAM" id="MobiDB-lite"/>
    </source>
</evidence>
<dbReference type="Pfam" id="PF00230">
    <property type="entry name" value="MIP"/>
    <property type="match status" value="1"/>
</dbReference>
<evidence type="ECO:0000313" key="9">
    <source>
        <dbReference type="Proteomes" id="UP000256645"/>
    </source>
</evidence>
<dbReference type="AlphaFoldDB" id="A0A3D8S0L5"/>
<gene>
    <name evidence="8" type="ORF">BP6252_04463</name>
</gene>
<feature type="compositionally biased region" description="Basic and acidic residues" evidence="6">
    <location>
        <begin position="369"/>
        <end position="379"/>
    </location>
</feature>
<feature type="transmembrane region" description="Helical" evidence="7">
    <location>
        <begin position="148"/>
        <end position="169"/>
    </location>
</feature>
<keyword evidence="3 7" id="KW-1133">Transmembrane helix</keyword>
<dbReference type="InterPro" id="IPR023271">
    <property type="entry name" value="Aquaporin-like"/>
</dbReference>
<evidence type="ECO:0000256" key="1">
    <source>
        <dbReference type="ARBA" id="ARBA00004141"/>
    </source>
</evidence>
<sequence>MNSPNPPPPQPSLTPSSTTHFPGSFAPDLRFRSGTDSQRERATSGPAAAAVQLPQNGVPRSAQPGELARAYSAAPCAQFPGSFAADLRKDGRATPDRGSWRCVLRTYLTDGWGNISLWKSAFIEFVGSTSLVYLSGMIHITIVNSGTTMPAAFVAVSNIFLLSLFIYGLAPASGGHVNPMITFATIITGLTGFARGVLYLFAQTCGAALAGGLIRGSFGRSLTLQYGGGGCLFQPGLMTAGQVFLIESVLSFCLLFLSFGVGLDPRQHAVFGPKLGPFLVACSLALVSFSSIGLGEGYPGAGLNPARCFAFAVSRGDFKYQWIWWFGPVTGAVVQSIVYHLAPPYHRQLREEAVEKHHQDGNAESQRGTNEKMADGSIA</sequence>
<comment type="caution">
    <text evidence="8">The sequence shown here is derived from an EMBL/GenBank/DDBJ whole genome shotgun (WGS) entry which is preliminary data.</text>
</comment>
<dbReference type="PRINTS" id="PR00783">
    <property type="entry name" value="MINTRINSICP"/>
</dbReference>
<feature type="compositionally biased region" description="Basic and acidic residues" evidence="6">
    <location>
        <begin position="29"/>
        <end position="42"/>
    </location>
</feature>
<feature type="transmembrane region" description="Helical" evidence="7">
    <location>
        <begin position="121"/>
        <end position="142"/>
    </location>
</feature>
<dbReference type="EMBL" id="PDLM01000004">
    <property type="protein sequence ID" value="RDW79825.1"/>
    <property type="molecule type" value="Genomic_DNA"/>
</dbReference>
<dbReference type="GO" id="GO:0016020">
    <property type="term" value="C:membrane"/>
    <property type="evidence" value="ECO:0007669"/>
    <property type="project" value="UniProtKB-SubCell"/>
</dbReference>
<protein>
    <recommendedName>
        <fullName evidence="10">Aquaporin-like protein</fullName>
    </recommendedName>
</protein>
<dbReference type="STRING" id="1849047.A0A3D8S0L5"/>
<feature type="transmembrane region" description="Helical" evidence="7">
    <location>
        <begin position="275"/>
        <end position="294"/>
    </location>
</feature>
<accession>A0A3D8S0L5</accession>
<dbReference type="PANTHER" id="PTHR47002">
    <property type="entry name" value="AQUAPORIN-LIKE"/>
    <property type="match status" value="1"/>
</dbReference>
<feature type="compositionally biased region" description="Basic and acidic residues" evidence="6">
    <location>
        <begin position="352"/>
        <end position="361"/>
    </location>
</feature>
<reference evidence="8 9" key="1">
    <citation type="journal article" date="2018" name="IMA Fungus">
        <title>IMA Genome-F 9: Draft genome sequence of Annulohypoxylon stygium, Aspergillus mulundensis, Berkeleyomyces basicola (syn. Thielaviopsis basicola), Ceratocystis smalleyi, two Cercospora beticola strains, Coleophoma cylindrospora, Fusarium fracticaudum, Phialophora cf. hyalina, and Morchella septimelata.</title>
        <authorList>
            <person name="Wingfield B.D."/>
            <person name="Bills G.F."/>
            <person name="Dong Y."/>
            <person name="Huang W."/>
            <person name="Nel W.J."/>
            <person name="Swalarsk-Parry B.S."/>
            <person name="Vaghefi N."/>
            <person name="Wilken P.M."/>
            <person name="An Z."/>
            <person name="de Beer Z.W."/>
            <person name="De Vos L."/>
            <person name="Chen L."/>
            <person name="Duong T.A."/>
            <person name="Gao Y."/>
            <person name="Hammerbacher A."/>
            <person name="Kikkert J.R."/>
            <person name="Li Y."/>
            <person name="Li H."/>
            <person name="Li K."/>
            <person name="Li Q."/>
            <person name="Liu X."/>
            <person name="Ma X."/>
            <person name="Naidoo K."/>
            <person name="Pethybridge S.J."/>
            <person name="Sun J."/>
            <person name="Steenkamp E.T."/>
            <person name="van der Nest M.A."/>
            <person name="van Wyk S."/>
            <person name="Wingfield M.J."/>
            <person name="Xiong C."/>
            <person name="Yue Q."/>
            <person name="Zhang X."/>
        </authorList>
    </citation>
    <scope>NUCLEOTIDE SEQUENCE [LARGE SCALE GENOMIC DNA]</scope>
    <source>
        <strain evidence="8 9">BP6252</strain>
    </source>
</reference>
<comment type="subcellular location">
    <subcellularLocation>
        <location evidence="1">Membrane</location>
        <topology evidence="1">Multi-pass membrane protein</topology>
    </subcellularLocation>
</comment>
<dbReference type="SUPFAM" id="SSF81338">
    <property type="entry name" value="Aquaporin-like"/>
    <property type="match status" value="1"/>
</dbReference>
<name>A0A3D8S0L5_9HELO</name>
<dbReference type="Proteomes" id="UP000256645">
    <property type="component" value="Unassembled WGS sequence"/>
</dbReference>
<dbReference type="GO" id="GO:0015267">
    <property type="term" value="F:channel activity"/>
    <property type="evidence" value="ECO:0007669"/>
    <property type="project" value="InterPro"/>
</dbReference>
<feature type="transmembrane region" description="Helical" evidence="7">
    <location>
        <begin position="322"/>
        <end position="342"/>
    </location>
</feature>
<dbReference type="OrthoDB" id="3222at2759"/>
<keyword evidence="2 5" id="KW-0812">Transmembrane</keyword>
<feature type="region of interest" description="Disordered" evidence="6">
    <location>
        <begin position="352"/>
        <end position="379"/>
    </location>
</feature>
<organism evidence="8 9">
    <name type="scientific">Coleophoma cylindrospora</name>
    <dbReference type="NCBI Taxonomy" id="1849047"/>
    <lineage>
        <taxon>Eukaryota</taxon>
        <taxon>Fungi</taxon>
        <taxon>Dikarya</taxon>
        <taxon>Ascomycota</taxon>
        <taxon>Pezizomycotina</taxon>
        <taxon>Leotiomycetes</taxon>
        <taxon>Helotiales</taxon>
        <taxon>Dermateaceae</taxon>
        <taxon>Coleophoma</taxon>
    </lineage>
</organism>
<keyword evidence="4 7" id="KW-0472">Membrane</keyword>
<feature type="region of interest" description="Disordered" evidence="6">
    <location>
        <begin position="1"/>
        <end position="63"/>
    </location>
</feature>
<evidence type="ECO:0000313" key="8">
    <source>
        <dbReference type="EMBL" id="RDW79825.1"/>
    </source>
</evidence>
<evidence type="ECO:0000256" key="5">
    <source>
        <dbReference type="RuleBase" id="RU000477"/>
    </source>
</evidence>
<evidence type="ECO:0000256" key="7">
    <source>
        <dbReference type="SAM" id="Phobius"/>
    </source>
</evidence>
<dbReference type="PANTHER" id="PTHR47002:SF2">
    <property type="entry name" value="AQUAPORIN AQPAE.A-LIKE"/>
    <property type="match status" value="1"/>
</dbReference>
<evidence type="ECO:0008006" key="10">
    <source>
        <dbReference type="Google" id="ProtNLM"/>
    </source>
</evidence>
<evidence type="ECO:0000256" key="2">
    <source>
        <dbReference type="ARBA" id="ARBA00022692"/>
    </source>
</evidence>
<evidence type="ECO:0000256" key="3">
    <source>
        <dbReference type="ARBA" id="ARBA00022989"/>
    </source>
</evidence>
<feature type="transmembrane region" description="Helical" evidence="7">
    <location>
        <begin position="243"/>
        <end position="263"/>
    </location>
</feature>
<proteinExistence type="inferred from homology"/>
<feature type="compositionally biased region" description="Pro residues" evidence="6">
    <location>
        <begin position="1"/>
        <end position="12"/>
    </location>
</feature>
<dbReference type="Gene3D" id="1.20.1080.10">
    <property type="entry name" value="Glycerol uptake facilitator protein"/>
    <property type="match status" value="1"/>
</dbReference>
<dbReference type="InterPro" id="IPR000425">
    <property type="entry name" value="MIP"/>
</dbReference>
<evidence type="ECO:0000256" key="4">
    <source>
        <dbReference type="ARBA" id="ARBA00023136"/>
    </source>
</evidence>
<keyword evidence="5" id="KW-0813">Transport</keyword>
<keyword evidence="9" id="KW-1185">Reference proteome</keyword>